<protein>
    <submittedName>
        <fullName evidence="2">Helix-turn-helix domain-containing protein</fullName>
    </submittedName>
</protein>
<dbReference type="Proteomes" id="UP000199063">
    <property type="component" value="Unassembled WGS sequence"/>
</dbReference>
<proteinExistence type="predicted"/>
<dbReference type="Pfam" id="PF13560">
    <property type="entry name" value="HTH_31"/>
    <property type="match status" value="1"/>
</dbReference>
<reference evidence="3" key="1">
    <citation type="submission" date="2016-10" db="EMBL/GenBank/DDBJ databases">
        <authorList>
            <person name="Varghese N."/>
            <person name="Submissions S."/>
        </authorList>
    </citation>
    <scope>NUCLEOTIDE SEQUENCE [LARGE SCALE GENOMIC DNA]</scope>
    <source>
        <strain evidence="3">CGMCC 4.7042</strain>
    </source>
</reference>
<dbReference type="InterPro" id="IPR001387">
    <property type="entry name" value="Cro/C1-type_HTH"/>
</dbReference>
<dbReference type="SUPFAM" id="SSF47413">
    <property type="entry name" value="lambda repressor-like DNA-binding domains"/>
    <property type="match status" value="1"/>
</dbReference>
<dbReference type="CDD" id="cd00093">
    <property type="entry name" value="HTH_XRE"/>
    <property type="match status" value="1"/>
</dbReference>
<dbReference type="STRING" id="1196353.SAMN05444921_101279"/>
<dbReference type="Gene3D" id="1.10.260.40">
    <property type="entry name" value="lambda repressor-like DNA-binding domains"/>
    <property type="match status" value="1"/>
</dbReference>
<dbReference type="SMART" id="SM00530">
    <property type="entry name" value="HTH_XRE"/>
    <property type="match status" value="1"/>
</dbReference>
<gene>
    <name evidence="2" type="ORF">SAMN05444921_101279</name>
</gene>
<dbReference type="Pfam" id="PF19054">
    <property type="entry name" value="DUF5753"/>
    <property type="match status" value="1"/>
</dbReference>
<feature type="domain" description="HTH cro/C1-type" evidence="1">
    <location>
        <begin position="52"/>
        <end position="105"/>
    </location>
</feature>
<dbReference type="GO" id="GO:0003677">
    <property type="term" value="F:DNA binding"/>
    <property type="evidence" value="ECO:0007669"/>
    <property type="project" value="InterPro"/>
</dbReference>
<organism evidence="2 3">
    <name type="scientific">Streptomyces wuyuanensis</name>
    <dbReference type="NCBI Taxonomy" id="1196353"/>
    <lineage>
        <taxon>Bacteria</taxon>
        <taxon>Bacillati</taxon>
        <taxon>Actinomycetota</taxon>
        <taxon>Actinomycetes</taxon>
        <taxon>Kitasatosporales</taxon>
        <taxon>Streptomycetaceae</taxon>
        <taxon>Streptomyces</taxon>
    </lineage>
</organism>
<evidence type="ECO:0000313" key="2">
    <source>
        <dbReference type="EMBL" id="SDL77425.1"/>
    </source>
</evidence>
<evidence type="ECO:0000313" key="3">
    <source>
        <dbReference type="Proteomes" id="UP000199063"/>
    </source>
</evidence>
<sequence length="305" mass="34169">MYAPSAYAHSGWTVRVTIRDHGPMAMTDTGGAGTNATEPESSDSLRTFGAVVQALREHAGLSRGDFAPLVGYSKHTVASIELGRRMPDDDFVERAEAALGNTGALRRAARHLSRRPGLAAWFRRWVRLEAVASSLYTYECRLIPDLLQTEAYARTLFVNQLPPLGDEQIEAQMTARLERQRLLRERPNTAYGFILEEHLFLRRTGGAAVTRELVDHILELAGLRNIELQIMPLVRESHAGLDGPMQLLETPDNKWFGYCEGQESGQFVSDAKVVSMLQMRYARMRSQALTLEDSLSLLRRMRGVL</sequence>
<keyword evidence="3" id="KW-1185">Reference proteome</keyword>
<name>A0A1G9MUV4_9ACTN</name>
<dbReference type="AlphaFoldDB" id="A0A1G9MUV4"/>
<dbReference type="EMBL" id="FNHI01000001">
    <property type="protein sequence ID" value="SDL77425.1"/>
    <property type="molecule type" value="Genomic_DNA"/>
</dbReference>
<dbReference type="PROSITE" id="PS50943">
    <property type="entry name" value="HTH_CROC1"/>
    <property type="match status" value="1"/>
</dbReference>
<evidence type="ECO:0000259" key="1">
    <source>
        <dbReference type="PROSITE" id="PS50943"/>
    </source>
</evidence>
<dbReference type="InterPro" id="IPR043917">
    <property type="entry name" value="DUF5753"/>
</dbReference>
<dbReference type="InterPro" id="IPR010982">
    <property type="entry name" value="Lambda_DNA-bd_dom_sf"/>
</dbReference>
<accession>A0A1G9MUV4</accession>